<dbReference type="Gene3D" id="3.40.50.300">
    <property type="entry name" value="P-loop containing nucleotide triphosphate hydrolases"/>
    <property type="match status" value="1"/>
</dbReference>
<dbReference type="RefSeq" id="WP_107561042.1">
    <property type="nucleotide sequence ID" value="NZ_NVQC01000008.1"/>
</dbReference>
<dbReference type="OrthoDB" id="9771844at2"/>
<gene>
    <name evidence="3" type="ORF">CLG94_00980</name>
</gene>
<dbReference type="InterPro" id="IPR041682">
    <property type="entry name" value="AAA_14"/>
</dbReference>
<reference evidence="3 4" key="1">
    <citation type="submission" date="2017-09" db="EMBL/GenBank/DDBJ databases">
        <title>Bloom of a denitrifying methanotroph, Candidatus Methylomirabilis limnetica, in a deep stratified lake.</title>
        <authorList>
            <person name="Graf J.S."/>
            <person name="Marchant H.K."/>
            <person name="Tienken D."/>
            <person name="Hach P.F."/>
            <person name="Brand A."/>
            <person name="Schubert C.J."/>
            <person name="Kuypers M.M."/>
            <person name="Milucka J."/>
        </authorList>
    </citation>
    <scope>NUCLEOTIDE SEQUENCE [LARGE SCALE GENOMIC DNA]</scope>
    <source>
        <strain evidence="3 4">Zug</strain>
    </source>
</reference>
<dbReference type="Pfam" id="PF13635">
    <property type="entry name" value="DUF4143"/>
    <property type="match status" value="1"/>
</dbReference>
<proteinExistence type="predicted"/>
<dbReference type="EMBL" id="NVQC01000008">
    <property type="protein sequence ID" value="PTL37137.1"/>
    <property type="molecule type" value="Genomic_DNA"/>
</dbReference>
<dbReference type="AlphaFoldDB" id="A0A2T4U190"/>
<organism evidence="3 4">
    <name type="scientific">Candidatus Methylomirabilis limnetica</name>
    <dbReference type="NCBI Taxonomy" id="2033718"/>
    <lineage>
        <taxon>Bacteria</taxon>
        <taxon>Candidatus Methylomirabilota</taxon>
        <taxon>Candidatus Methylomirabilia</taxon>
        <taxon>Candidatus Methylomirabilales</taxon>
        <taxon>Candidatus Methylomirabilaceae</taxon>
        <taxon>Candidatus Methylomirabilis</taxon>
    </lineage>
</organism>
<evidence type="ECO:0000259" key="1">
    <source>
        <dbReference type="Pfam" id="PF13173"/>
    </source>
</evidence>
<protein>
    <submittedName>
        <fullName evidence="3">AAA family ATPase</fullName>
    </submittedName>
</protein>
<dbReference type="InterPro" id="IPR025420">
    <property type="entry name" value="DUF4143"/>
</dbReference>
<evidence type="ECO:0000313" key="3">
    <source>
        <dbReference type="EMBL" id="PTL37137.1"/>
    </source>
</evidence>
<reference evidence="4" key="2">
    <citation type="journal article" date="2018" name="Environ. Microbiol.">
        <title>Bloom of a denitrifying methanotroph, 'Candidatus Methylomirabilis limnetica', in a deep stratified lake.</title>
        <authorList>
            <person name="Graf J.S."/>
            <person name="Mayr M.J."/>
            <person name="Marchant H.K."/>
            <person name="Tienken D."/>
            <person name="Hach P.F."/>
            <person name="Brand A."/>
            <person name="Schubert C.J."/>
            <person name="Kuypers M.M."/>
            <person name="Milucka J."/>
        </authorList>
    </citation>
    <scope>NUCLEOTIDE SEQUENCE [LARGE SCALE GENOMIC DNA]</scope>
    <source>
        <strain evidence="4">Zug</strain>
    </source>
</reference>
<dbReference type="PANTHER" id="PTHR43566:SF2">
    <property type="entry name" value="DUF4143 DOMAIN-CONTAINING PROTEIN"/>
    <property type="match status" value="1"/>
</dbReference>
<sequence>MSTNHLHPRFAVSALINALADTPVVLIHGPRQCGKTTLAQGIAESRGYAYFSFDDAVALGAAIADPVGFVADLPDHAILDEVQRVPTLFTAIKAAVDRGRRPGRFLLTGSANVLLAPKLADSLAGRMEILRLHPLAQCELAGRPPGFLNALLEGRFKARNYGRLGKELAARIAAGGYPAALARAIPRRRATWYRDYIETLVQRDVRDLARIASLDALPRLLALAAGQTARLLNVSDLAAPFQLSRPTIKDYVTLLERVFLLEQLAPWHSNRLSRLIKTPKLHLGDTGVACALLGLDAELLWLDRSTLGQLLETFVYQELRRQASWRDDDIRFHHFRDKDGVEVDLVLERGGRELVGVEVKAAATVMASDFRGLRKLREAAGKRFAAGVVLYDGEASLGFGEGLFAVPIRALWELT</sequence>
<comment type="caution">
    <text evidence="3">The sequence shown here is derived from an EMBL/GenBank/DDBJ whole genome shotgun (WGS) entry which is preliminary data.</text>
</comment>
<feature type="domain" description="AAA" evidence="1">
    <location>
        <begin position="22"/>
        <end position="140"/>
    </location>
</feature>
<dbReference type="Pfam" id="PF13173">
    <property type="entry name" value="AAA_14"/>
    <property type="match status" value="1"/>
</dbReference>
<name>A0A2T4U190_9BACT</name>
<dbReference type="Proteomes" id="UP000241436">
    <property type="component" value="Unassembled WGS sequence"/>
</dbReference>
<evidence type="ECO:0000259" key="2">
    <source>
        <dbReference type="Pfam" id="PF13635"/>
    </source>
</evidence>
<dbReference type="PANTHER" id="PTHR43566">
    <property type="entry name" value="CONSERVED PROTEIN"/>
    <property type="match status" value="1"/>
</dbReference>
<accession>A0A2T4U190</accession>
<dbReference type="SUPFAM" id="SSF52540">
    <property type="entry name" value="P-loop containing nucleoside triphosphate hydrolases"/>
    <property type="match status" value="1"/>
</dbReference>
<keyword evidence="4" id="KW-1185">Reference proteome</keyword>
<dbReference type="InterPro" id="IPR027417">
    <property type="entry name" value="P-loop_NTPase"/>
</dbReference>
<evidence type="ECO:0000313" key="4">
    <source>
        <dbReference type="Proteomes" id="UP000241436"/>
    </source>
</evidence>
<feature type="domain" description="DUF4143" evidence="2">
    <location>
        <begin position="202"/>
        <end position="361"/>
    </location>
</feature>